<evidence type="ECO:0000313" key="10">
    <source>
        <dbReference type="Proteomes" id="UP001500503"/>
    </source>
</evidence>
<feature type="domain" description="Peptidase S8/S53" evidence="7">
    <location>
        <begin position="129"/>
        <end position="355"/>
    </location>
</feature>
<evidence type="ECO:0000256" key="3">
    <source>
        <dbReference type="ARBA" id="ARBA00022801"/>
    </source>
</evidence>
<evidence type="ECO:0000256" key="5">
    <source>
        <dbReference type="PROSITE-ProRule" id="PRU01240"/>
    </source>
</evidence>
<dbReference type="CDD" id="cd04077">
    <property type="entry name" value="Peptidases_S8_PCSK9_ProteinaseK_like"/>
    <property type="match status" value="1"/>
</dbReference>
<evidence type="ECO:0000256" key="1">
    <source>
        <dbReference type="ARBA" id="ARBA00011073"/>
    </source>
</evidence>
<keyword evidence="4 5" id="KW-0720">Serine protease</keyword>
<comment type="similarity">
    <text evidence="1 5">Belongs to the peptidase S8 family.</text>
</comment>
<dbReference type="PROSITE" id="PS00138">
    <property type="entry name" value="SUBTILASE_SER"/>
    <property type="match status" value="1"/>
</dbReference>
<dbReference type="InterPro" id="IPR000209">
    <property type="entry name" value="Peptidase_S8/S53_dom"/>
</dbReference>
<dbReference type="PANTHER" id="PTHR43806">
    <property type="entry name" value="PEPTIDASE S8"/>
    <property type="match status" value="1"/>
</dbReference>
<dbReference type="RefSeq" id="WP_345470104.1">
    <property type="nucleotide sequence ID" value="NZ_BAABHF010000039.1"/>
</dbReference>
<dbReference type="InterPro" id="IPR022398">
    <property type="entry name" value="Peptidase_S8_His-AS"/>
</dbReference>
<dbReference type="InterPro" id="IPR010259">
    <property type="entry name" value="S8pro/Inhibitor_I9"/>
</dbReference>
<evidence type="ECO:0000256" key="6">
    <source>
        <dbReference type="SAM" id="SignalP"/>
    </source>
</evidence>
<dbReference type="InterPro" id="IPR015500">
    <property type="entry name" value="Peptidase_S8_subtilisin-rel"/>
</dbReference>
<evidence type="ECO:0008006" key="11">
    <source>
        <dbReference type="Google" id="ProtNLM"/>
    </source>
</evidence>
<dbReference type="PRINTS" id="PR00723">
    <property type="entry name" value="SUBTILISIN"/>
</dbReference>
<feature type="domain" description="Inhibitor I9" evidence="8">
    <location>
        <begin position="56"/>
        <end position="99"/>
    </location>
</feature>
<evidence type="ECO:0000259" key="7">
    <source>
        <dbReference type="Pfam" id="PF00082"/>
    </source>
</evidence>
<dbReference type="InterPro" id="IPR037045">
    <property type="entry name" value="S8pro/Inhibitor_I9_sf"/>
</dbReference>
<organism evidence="9 10">
    <name type="scientific">Actinoallomurus oryzae</name>
    <dbReference type="NCBI Taxonomy" id="502180"/>
    <lineage>
        <taxon>Bacteria</taxon>
        <taxon>Bacillati</taxon>
        <taxon>Actinomycetota</taxon>
        <taxon>Actinomycetes</taxon>
        <taxon>Streptosporangiales</taxon>
        <taxon>Thermomonosporaceae</taxon>
        <taxon>Actinoallomurus</taxon>
    </lineage>
</organism>
<dbReference type="InterPro" id="IPR050131">
    <property type="entry name" value="Peptidase_S8_subtilisin-like"/>
</dbReference>
<reference evidence="10" key="1">
    <citation type="journal article" date="2019" name="Int. J. Syst. Evol. Microbiol.">
        <title>The Global Catalogue of Microorganisms (GCM) 10K type strain sequencing project: providing services to taxonomists for standard genome sequencing and annotation.</title>
        <authorList>
            <consortium name="The Broad Institute Genomics Platform"/>
            <consortium name="The Broad Institute Genome Sequencing Center for Infectious Disease"/>
            <person name="Wu L."/>
            <person name="Ma J."/>
        </authorList>
    </citation>
    <scope>NUCLEOTIDE SEQUENCE [LARGE SCALE GENOMIC DNA]</scope>
    <source>
        <strain evidence="10">JCM 17933</strain>
    </source>
</reference>
<evidence type="ECO:0000259" key="8">
    <source>
        <dbReference type="Pfam" id="PF05922"/>
    </source>
</evidence>
<gene>
    <name evidence="9" type="ORF">GCM10023191_063560</name>
</gene>
<keyword evidence="2 5" id="KW-0645">Protease</keyword>
<keyword evidence="10" id="KW-1185">Reference proteome</keyword>
<name>A0ABP8QNA5_9ACTN</name>
<feature type="active site" description="Charge relay system" evidence="5">
    <location>
        <position position="138"/>
    </location>
</feature>
<dbReference type="SUPFAM" id="SSF52743">
    <property type="entry name" value="Subtilisin-like"/>
    <property type="match status" value="1"/>
</dbReference>
<dbReference type="InterPro" id="IPR023828">
    <property type="entry name" value="Peptidase_S8_Ser-AS"/>
</dbReference>
<accession>A0ABP8QNA5</accession>
<feature type="active site" description="Charge relay system" evidence="5">
    <location>
        <position position="169"/>
    </location>
</feature>
<evidence type="ECO:0000313" key="9">
    <source>
        <dbReference type="EMBL" id="GAA4506458.1"/>
    </source>
</evidence>
<dbReference type="PANTHER" id="PTHR43806:SF11">
    <property type="entry name" value="CEREVISIN-RELATED"/>
    <property type="match status" value="1"/>
</dbReference>
<feature type="signal peptide" evidence="6">
    <location>
        <begin position="1"/>
        <end position="29"/>
    </location>
</feature>
<keyword evidence="6" id="KW-0732">Signal</keyword>
<dbReference type="Gene3D" id="3.30.70.80">
    <property type="entry name" value="Peptidase S8 propeptide/proteinase inhibitor I9"/>
    <property type="match status" value="1"/>
</dbReference>
<evidence type="ECO:0000256" key="4">
    <source>
        <dbReference type="ARBA" id="ARBA00022825"/>
    </source>
</evidence>
<evidence type="ECO:0000256" key="2">
    <source>
        <dbReference type="ARBA" id="ARBA00022670"/>
    </source>
</evidence>
<protein>
    <recommendedName>
        <fullName evidence="11">S8 family peptidase</fullName>
    </recommendedName>
</protein>
<dbReference type="Proteomes" id="UP001500503">
    <property type="component" value="Unassembled WGS sequence"/>
</dbReference>
<dbReference type="SUPFAM" id="SSF54897">
    <property type="entry name" value="Protease propeptides/inhibitors"/>
    <property type="match status" value="1"/>
</dbReference>
<dbReference type="InterPro" id="IPR034193">
    <property type="entry name" value="PCSK9_ProteinaseK-like"/>
</dbReference>
<dbReference type="PROSITE" id="PS51892">
    <property type="entry name" value="SUBTILASE"/>
    <property type="match status" value="1"/>
</dbReference>
<dbReference type="Pfam" id="PF05922">
    <property type="entry name" value="Inhibitor_I9"/>
    <property type="match status" value="1"/>
</dbReference>
<dbReference type="EMBL" id="BAABHF010000039">
    <property type="protein sequence ID" value="GAA4506458.1"/>
    <property type="molecule type" value="Genomic_DNA"/>
</dbReference>
<feature type="active site" description="Charge relay system" evidence="5">
    <location>
        <position position="319"/>
    </location>
</feature>
<keyword evidence="3 5" id="KW-0378">Hydrolase</keyword>
<dbReference type="Gene3D" id="3.40.50.200">
    <property type="entry name" value="Peptidase S8/S53 domain"/>
    <property type="match status" value="1"/>
</dbReference>
<feature type="chain" id="PRO_5046574508" description="S8 family peptidase" evidence="6">
    <location>
        <begin position="30"/>
        <end position="374"/>
    </location>
</feature>
<dbReference type="InterPro" id="IPR036852">
    <property type="entry name" value="Peptidase_S8/S53_dom_sf"/>
</dbReference>
<proteinExistence type="inferred from homology"/>
<dbReference type="Pfam" id="PF00082">
    <property type="entry name" value="Peptidase_S8"/>
    <property type="match status" value="1"/>
</dbReference>
<dbReference type="PROSITE" id="PS00137">
    <property type="entry name" value="SUBTILASE_HIS"/>
    <property type="match status" value="1"/>
</dbReference>
<comment type="caution">
    <text evidence="9">The sequence shown here is derived from an EMBL/GenBank/DDBJ whole genome shotgun (WGS) entry which is preliminary data.</text>
</comment>
<sequence>MKRFAIFLALPAFLALFAAVPAAPTSAEAREVPAAGQYIVTVRPGGVRRAITGVPRQAITHVYTHVLDGFSARLDASQVEQLRHDPAVVSVAPVVVMHTQDTQVRAPWGLDRIDAVSGLDQRYTYRHTGKGVTAYVIDTGIDPSSADFRGRAAVGYDATGGDGRDCNGHGTHVAGTIGGSTYGVAKAVALRAVRVLDCRGAGTDADVVAGMDWVAQHAQRPAVANMSLGGGKSAAVDAAAKRLTASGVFLAVAAGNFAGDACAYSPSGASGVLAVAASDRTDASAVFTNHGRCVGLYAPGVQITSDWLAGAVNTVSGTSMAAPHVTGVAALYEETAGNVPAAKVTTWLTAHAVRNAVGGVPDGTPNLLLNTGGL</sequence>